<dbReference type="PANTHER" id="PTHR24278">
    <property type="entry name" value="COAGULATION FACTOR"/>
    <property type="match status" value="1"/>
</dbReference>
<sequence length="215" mass="22843">MAALAAWIAALSLLQVTSCSVRHRHAPGDPVVVDKHTAASFLSRSLLYNHFDFELVTPGNLERECYEEKCNYEEAREVFEDDAKTQAFWKQYVNNQAGTPRLDVSGLVAGVVAGVVSVIIIIVVGIYCYKSRRKSGARSAQAPVRMAMDGGPPPETVPLAGINIPGLPSYNDALNHSGQHDAPPPPYSGEAPESTPTPTPQPSAPPAAAGPADGQ</sequence>
<dbReference type="FunCoup" id="A0A6P7N5Q4">
    <property type="interactions" value="3"/>
</dbReference>
<keyword evidence="4" id="KW-0732">Signal</keyword>
<dbReference type="PROSITE" id="PS50998">
    <property type="entry name" value="GLA_2"/>
    <property type="match status" value="1"/>
</dbReference>
<protein>
    <submittedName>
        <fullName evidence="7">Transmembrane gamma-carboxyglutamic acid protein 2 isoform X1</fullName>
    </submittedName>
</protein>
<evidence type="ECO:0000256" key="1">
    <source>
        <dbReference type="ARBA" id="ARBA00023157"/>
    </source>
</evidence>
<dbReference type="GeneID" id="114860395"/>
<dbReference type="AlphaFoldDB" id="A0A6P7N5Q4"/>
<proteinExistence type="predicted"/>
<gene>
    <name evidence="7" type="primary">prrg2</name>
</gene>
<dbReference type="KEGG" id="bspl:114860395"/>
<dbReference type="InParanoid" id="A0A6P7N5Q4"/>
<feature type="domain" description="Gla" evidence="5">
    <location>
        <begin position="48"/>
        <end position="94"/>
    </location>
</feature>
<dbReference type="InterPro" id="IPR050442">
    <property type="entry name" value="Peptidase_S1_coag_factors"/>
</dbReference>
<feature type="compositionally biased region" description="Pro residues" evidence="2">
    <location>
        <begin position="195"/>
        <end position="205"/>
    </location>
</feature>
<dbReference type="Proteomes" id="UP000515150">
    <property type="component" value="Chromosome 8"/>
</dbReference>
<dbReference type="GO" id="GO:0005615">
    <property type="term" value="C:extracellular space"/>
    <property type="evidence" value="ECO:0007669"/>
    <property type="project" value="TreeGrafter"/>
</dbReference>
<name>A0A6P7N5Q4_BETSP</name>
<dbReference type="Pfam" id="PF00594">
    <property type="entry name" value="Gla"/>
    <property type="match status" value="1"/>
</dbReference>
<dbReference type="GO" id="GO:0005886">
    <property type="term" value="C:plasma membrane"/>
    <property type="evidence" value="ECO:0007669"/>
    <property type="project" value="TreeGrafter"/>
</dbReference>
<keyword evidence="3" id="KW-0472">Membrane</keyword>
<keyword evidence="6" id="KW-1185">Reference proteome</keyword>
<dbReference type="RefSeq" id="XP_029014791.1">
    <property type="nucleotide sequence ID" value="XM_029158958.3"/>
</dbReference>
<feature type="transmembrane region" description="Helical" evidence="3">
    <location>
        <begin position="107"/>
        <end position="129"/>
    </location>
</feature>
<evidence type="ECO:0000256" key="2">
    <source>
        <dbReference type="SAM" id="MobiDB-lite"/>
    </source>
</evidence>
<dbReference type="InterPro" id="IPR000294">
    <property type="entry name" value="GLA_domain"/>
</dbReference>
<dbReference type="CTD" id="5639"/>
<dbReference type="SMART" id="SM00069">
    <property type="entry name" value="GLA"/>
    <property type="match status" value="1"/>
</dbReference>
<organism evidence="6 7">
    <name type="scientific">Betta splendens</name>
    <name type="common">Siamese fighting fish</name>
    <dbReference type="NCBI Taxonomy" id="158456"/>
    <lineage>
        <taxon>Eukaryota</taxon>
        <taxon>Metazoa</taxon>
        <taxon>Chordata</taxon>
        <taxon>Craniata</taxon>
        <taxon>Vertebrata</taxon>
        <taxon>Euteleostomi</taxon>
        <taxon>Actinopterygii</taxon>
        <taxon>Neopterygii</taxon>
        <taxon>Teleostei</taxon>
        <taxon>Neoteleostei</taxon>
        <taxon>Acanthomorphata</taxon>
        <taxon>Anabantaria</taxon>
        <taxon>Anabantiformes</taxon>
        <taxon>Anabantoidei</taxon>
        <taxon>Osphronemidae</taxon>
        <taxon>Betta</taxon>
    </lineage>
</organism>
<keyword evidence="3 7" id="KW-0812">Transmembrane</keyword>
<feature type="signal peptide" evidence="4">
    <location>
        <begin position="1"/>
        <end position="19"/>
    </location>
</feature>
<feature type="compositionally biased region" description="Low complexity" evidence="2">
    <location>
        <begin position="206"/>
        <end position="215"/>
    </location>
</feature>
<dbReference type="PRINTS" id="PR00001">
    <property type="entry name" value="GLABLOOD"/>
</dbReference>
<feature type="chain" id="PRO_5028250405" evidence="4">
    <location>
        <begin position="20"/>
        <end position="215"/>
    </location>
</feature>
<dbReference type="GO" id="GO:0005509">
    <property type="term" value="F:calcium ion binding"/>
    <property type="evidence" value="ECO:0007669"/>
    <property type="project" value="InterPro"/>
</dbReference>
<dbReference type="PANTHER" id="PTHR24278:SF38">
    <property type="entry name" value="TRANSMEMBRANE GAMMA-CARBOXYGLUTAMIC ACID PROTEIN 4"/>
    <property type="match status" value="1"/>
</dbReference>
<dbReference type="InterPro" id="IPR017857">
    <property type="entry name" value="Coagulation_fac-like_Gla_dom"/>
</dbReference>
<feature type="region of interest" description="Disordered" evidence="2">
    <location>
        <begin position="139"/>
        <end position="215"/>
    </location>
</feature>
<dbReference type="Gene3D" id="4.10.740.10">
    <property type="entry name" value="Coagulation Factor IX"/>
    <property type="match status" value="1"/>
</dbReference>
<evidence type="ECO:0000313" key="7">
    <source>
        <dbReference type="RefSeq" id="XP_029014791.1"/>
    </source>
</evidence>
<keyword evidence="1" id="KW-1015">Disulfide bond</keyword>
<accession>A0A6P7N5Q4</accession>
<evidence type="ECO:0000256" key="3">
    <source>
        <dbReference type="SAM" id="Phobius"/>
    </source>
</evidence>
<evidence type="ECO:0000259" key="5">
    <source>
        <dbReference type="PROSITE" id="PS50998"/>
    </source>
</evidence>
<keyword evidence="3" id="KW-1133">Transmembrane helix</keyword>
<dbReference type="OrthoDB" id="9945709at2759"/>
<dbReference type="InterPro" id="IPR035972">
    <property type="entry name" value="GLA-like_dom_SF"/>
</dbReference>
<dbReference type="SUPFAM" id="SSF57630">
    <property type="entry name" value="GLA-domain"/>
    <property type="match status" value="1"/>
</dbReference>
<evidence type="ECO:0000256" key="4">
    <source>
        <dbReference type="SAM" id="SignalP"/>
    </source>
</evidence>
<evidence type="ECO:0000313" key="6">
    <source>
        <dbReference type="Proteomes" id="UP000515150"/>
    </source>
</evidence>
<reference evidence="7" key="1">
    <citation type="submission" date="2025-08" db="UniProtKB">
        <authorList>
            <consortium name="RefSeq"/>
        </authorList>
    </citation>
    <scope>IDENTIFICATION</scope>
</reference>
<dbReference type="PROSITE" id="PS00011">
    <property type="entry name" value="GLA_1"/>
    <property type="match status" value="1"/>
</dbReference>
<dbReference type="FunFam" id="4.10.740.10:FF:000001">
    <property type="entry name" value="vitamin K-dependent protein S"/>
    <property type="match status" value="1"/>
</dbReference>